<accession>A0A8S5TT53</accession>
<protein>
    <submittedName>
        <fullName evidence="1">Uncharacterized protein</fullName>
    </submittedName>
</protein>
<sequence length="37" mass="4218">MCTKTSLKLCEISLDSDLSIWLFIQLFSCILSDYCAI</sequence>
<organism evidence="1">
    <name type="scientific">Podoviridae sp. ct1ev3</name>
    <dbReference type="NCBI Taxonomy" id="2825216"/>
    <lineage>
        <taxon>Viruses</taxon>
        <taxon>Duplodnaviria</taxon>
        <taxon>Heunggongvirae</taxon>
        <taxon>Uroviricota</taxon>
        <taxon>Caudoviricetes</taxon>
    </lineage>
</organism>
<evidence type="ECO:0000313" key="1">
    <source>
        <dbReference type="EMBL" id="DAF85381.1"/>
    </source>
</evidence>
<dbReference type="EMBL" id="BK015925">
    <property type="protein sequence ID" value="DAF85381.1"/>
    <property type="molecule type" value="Genomic_DNA"/>
</dbReference>
<proteinExistence type="predicted"/>
<reference evidence="1" key="1">
    <citation type="journal article" date="2021" name="Proc. Natl. Acad. Sci. U.S.A.">
        <title>A Catalog of Tens of Thousands of Viruses from Human Metagenomes Reveals Hidden Associations with Chronic Diseases.</title>
        <authorList>
            <person name="Tisza M.J."/>
            <person name="Buck C.B."/>
        </authorList>
    </citation>
    <scope>NUCLEOTIDE SEQUENCE</scope>
    <source>
        <strain evidence="1">Ct1ev3</strain>
    </source>
</reference>
<name>A0A8S5TT53_9CAUD</name>